<dbReference type="PANTHER" id="PTHR32258">
    <property type="entry name" value="PROTEIN NETWORKED 4A"/>
    <property type="match status" value="1"/>
</dbReference>
<dbReference type="GO" id="GO:0005774">
    <property type="term" value="C:vacuolar membrane"/>
    <property type="evidence" value="ECO:0007669"/>
    <property type="project" value="TreeGrafter"/>
</dbReference>
<keyword evidence="7" id="KW-1185">Reference proteome</keyword>
<proteinExistence type="inferred from homology"/>
<evidence type="ECO:0000259" key="5">
    <source>
        <dbReference type="PROSITE" id="PS51774"/>
    </source>
</evidence>
<dbReference type="AlphaFoldDB" id="A0AAV1AXZ5"/>
<evidence type="ECO:0000313" key="6">
    <source>
        <dbReference type="EMBL" id="CAI8615034.1"/>
    </source>
</evidence>
<sequence>MAGMNKNQQSNWWWLDTNTNTKRSPWLQSTLSDLNEKTDAMLKLIEEDADSFAKRAEMYYKKRPELISMVEDFYRTHRSLAERYDQVKPDTGISHLMPGGSPFASAKYQIEKLISFADTGYDTYSENFDVDESVESEVDDPEQEEKEETKFSYTKEERVSSVAVAVAVNDEVMNLKNEIKRIKEENEIRKEQLKQKDTVCDEVMKLREEIEKLREENEEQKEQLKQKDEQKIEVIKQLSLAVDLLKQDNVSMRSFIANESTKKWKFPFEFNKFGGAFSVKLFNGTQRNQPSVELSTRRG</sequence>
<feature type="coiled-coil region" evidence="3">
    <location>
        <begin position="165"/>
        <end position="237"/>
    </location>
</feature>
<comment type="similarity">
    <text evidence="2">Belongs to the NET family.</text>
</comment>
<dbReference type="Proteomes" id="UP001157006">
    <property type="component" value="Chromosome 5"/>
</dbReference>
<dbReference type="PROSITE" id="PS51774">
    <property type="entry name" value="NAB"/>
    <property type="match status" value="1"/>
</dbReference>
<accession>A0AAV1AXZ5</accession>
<evidence type="ECO:0000256" key="2">
    <source>
        <dbReference type="ARBA" id="ARBA00038006"/>
    </source>
</evidence>
<dbReference type="InterPro" id="IPR051861">
    <property type="entry name" value="NET_actin-binding_domain"/>
</dbReference>
<dbReference type="GO" id="GO:0003779">
    <property type="term" value="F:actin binding"/>
    <property type="evidence" value="ECO:0007669"/>
    <property type="project" value="InterPro"/>
</dbReference>
<feature type="region of interest" description="Disordered" evidence="4">
    <location>
        <begin position="132"/>
        <end position="152"/>
    </location>
</feature>
<name>A0AAV1AXZ5_VICFA</name>
<evidence type="ECO:0000256" key="4">
    <source>
        <dbReference type="SAM" id="MobiDB-lite"/>
    </source>
</evidence>
<feature type="compositionally biased region" description="Acidic residues" evidence="4">
    <location>
        <begin position="132"/>
        <end position="146"/>
    </location>
</feature>
<protein>
    <recommendedName>
        <fullName evidence="5">NAB domain-containing protein</fullName>
    </recommendedName>
</protein>
<dbReference type="PANTHER" id="PTHR32258:SF28">
    <property type="entry name" value="PROTEIN NETWORKED 3A-RELATED"/>
    <property type="match status" value="1"/>
</dbReference>
<evidence type="ECO:0000256" key="3">
    <source>
        <dbReference type="SAM" id="Coils"/>
    </source>
</evidence>
<dbReference type="Pfam" id="PF07765">
    <property type="entry name" value="KIP1"/>
    <property type="match status" value="1"/>
</dbReference>
<keyword evidence="1 3" id="KW-0175">Coiled coil</keyword>
<organism evidence="6 7">
    <name type="scientific">Vicia faba</name>
    <name type="common">Broad bean</name>
    <name type="synonym">Faba vulgaris</name>
    <dbReference type="NCBI Taxonomy" id="3906"/>
    <lineage>
        <taxon>Eukaryota</taxon>
        <taxon>Viridiplantae</taxon>
        <taxon>Streptophyta</taxon>
        <taxon>Embryophyta</taxon>
        <taxon>Tracheophyta</taxon>
        <taxon>Spermatophyta</taxon>
        <taxon>Magnoliopsida</taxon>
        <taxon>eudicotyledons</taxon>
        <taxon>Gunneridae</taxon>
        <taxon>Pentapetalae</taxon>
        <taxon>rosids</taxon>
        <taxon>fabids</taxon>
        <taxon>Fabales</taxon>
        <taxon>Fabaceae</taxon>
        <taxon>Papilionoideae</taxon>
        <taxon>50 kb inversion clade</taxon>
        <taxon>NPAAA clade</taxon>
        <taxon>Hologalegina</taxon>
        <taxon>IRL clade</taxon>
        <taxon>Fabeae</taxon>
        <taxon>Vicia</taxon>
    </lineage>
</organism>
<reference evidence="6 7" key="1">
    <citation type="submission" date="2023-01" db="EMBL/GenBank/DDBJ databases">
        <authorList>
            <person name="Kreplak J."/>
        </authorList>
    </citation>
    <scope>NUCLEOTIDE SEQUENCE [LARGE SCALE GENOMIC DNA]</scope>
</reference>
<feature type="domain" description="NAB" evidence="5">
    <location>
        <begin position="10"/>
        <end position="91"/>
    </location>
</feature>
<dbReference type="EMBL" id="OX451740">
    <property type="protein sequence ID" value="CAI8615034.1"/>
    <property type="molecule type" value="Genomic_DNA"/>
</dbReference>
<dbReference type="InterPro" id="IPR011684">
    <property type="entry name" value="NAB"/>
</dbReference>
<evidence type="ECO:0000256" key="1">
    <source>
        <dbReference type="ARBA" id="ARBA00023054"/>
    </source>
</evidence>
<evidence type="ECO:0000313" key="7">
    <source>
        <dbReference type="Proteomes" id="UP001157006"/>
    </source>
</evidence>
<gene>
    <name evidence="6" type="ORF">VFH_V159000</name>
</gene>